<evidence type="ECO:0000313" key="2">
    <source>
        <dbReference type="EMBL" id="SEA44719.1"/>
    </source>
</evidence>
<feature type="transmembrane region" description="Helical" evidence="1">
    <location>
        <begin position="153"/>
        <end position="174"/>
    </location>
</feature>
<keyword evidence="1" id="KW-1133">Transmembrane helix</keyword>
<dbReference type="InterPro" id="IPR010266">
    <property type="entry name" value="NnrS"/>
</dbReference>
<feature type="transmembrane region" description="Helical" evidence="1">
    <location>
        <begin position="222"/>
        <end position="241"/>
    </location>
</feature>
<dbReference type="AlphaFoldDB" id="A0A1H4B9A1"/>
<feature type="transmembrane region" description="Helical" evidence="1">
    <location>
        <begin position="247"/>
        <end position="265"/>
    </location>
</feature>
<dbReference type="Proteomes" id="UP000198658">
    <property type="component" value="Unassembled WGS sequence"/>
</dbReference>
<feature type="transmembrane region" description="Helical" evidence="1">
    <location>
        <begin position="30"/>
        <end position="49"/>
    </location>
</feature>
<feature type="transmembrane region" description="Helical" evidence="1">
    <location>
        <begin position="98"/>
        <end position="116"/>
    </location>
</feature>
<feature type="transmembrane region" description="Helical" evidence="1">
    <location>
        <begin position="309"/>
        <end position="331"/>
    </location>
</feature>
<evidence type="ECO:0000256" key="1">
    <source>
        <dbReference type="SAM" id="Phobius"/>
    </source>
</evidence>
<evidence type="ECO:0000313" key="3">
    <source>
        <dbReference type="Proteomes" id="UP000198658"/>
    </source>
</evidence>
<dbReference type="EMBL" id="FNQO01000005">
    <property type="protein sequence ID" value="SEA44719.1"/>
    <property type="molecule type" value="Genomic_DNA"/>
</dbReference>
<sequence>MNNILLQDGSVVPRNTDNTWPLFRLAFRPFFLFGALFSIVSLVAWNALLNGKIGFAVHGGPLWWHMHEMLFGFVGAIVVGFLLSAVQTWTRLPSIKGLPLFLLFLLWLTARVFMWLPAVLPPWIIAVTDLLFFPAAALVLTRLVVKARLWRNIIFVPLLAAMTLANATMHYSAAEGLTELALSAAVGMVLMVTLLMCIMGGRVFPMFTANGTQTPRVPPLAWLEKSAIIGMLLVVVTQVGIFALPAWVNALLLFVTAALHFIRVFRWRIWVTLKTPLVWSLHVSYWCIPIGLTLLGISELSDSITRSQAIHSLTVGAMGIMILAMIARVSLGHTGRTIQVGKLMNAAFLILTFAFVVRVFGISVFPSYGDVFTTATALWVLAYGCFFALYLPILTRPRVDGQPG</sequence>
<keyword evidence="1" id="KW-0812">Transmembrane</keyword>
<keyword evidence="1" id="KW-0472">Membrane</keyword>
<feature type="transmembrane region" description="Helical" evidence="1">
    <location>
        <begin position="122"/>
        <end position="141"/>
    </location>
</feature>
<gene>
    <name evidence="2" type="ORF">SAMN05216562_3133</name>
</gene>
<feature type="transmembrane region" description="Helical" evidence="1">
    <location>
        <begin position="69"/>
        <end position="86"/>
    </location>
</feature>
<dbReference type="RefSeq" id="WP_244506288.1">
    <property type="nucleotide sequence ID" value="NZ_FNQO01000005.1"/>
</dbReference>
<proteinExistence type="predicted"/>
<accession>A0A1H4B9A1</accession>
<feature type="transmembrane region" description="Helical" evidence="1">
    <location>
        <begin position="343"/>
        <end position="365"/>
    </location>
</feature>
<dbReference type="Pfam" id="PF05940">
    <property type="entry name" value="NnrS"/>
    <property type="match status" value="1"/>
</dbReference>
<organism evidence="2 3">
    <name type="scientific">Microbulbifer marinus</name>
    <dbReference type="NCBI Taxonomy" id="658218"/>
    <lineage>
        <taxon>Bacteria</taxon>
        <taxon>Pseudomonadati</taxon>
        <taxon>Pseudomonadota</taxon>
        <taxon>Gammaproteobacteria</taxon>
        <taxon>Cellvibrionales</taxon>
        <taxon>Microbulbiferaceae</taxon>
        <taxon>Microbulbifer</taxon>
    </lineage>
</organism>
<feature type="transmembrane region" description="Helical" evidence="1">
    <location>
        <begin position="371"/>
        <end position="391"/>
    </location>
</feature>
<feature type="transmembrane region" description="Helical" evidence="1">
    <location>
        <begin position="277"/>
        <end position="297"/>
    </location>
</feature>
<dbReference type="STRING" id="658218.SAMN05216562_3133"/>
<feature type="transmembrane region" description="Helical" evidence="1">
    <location>
        <begin position="180"/>
        <end position="201"/>
    </location>
</feature>
<reference evidence="3" key="1">
    <citation type="submission" date="2016-10" db="EMBL/GenBank/DDBJ databases">
        <authorList>
            <person name="Varghese N."/>
            <person name="Submissions S."/>
        </authorList>
    </citation>
    <scope>NUCLEOTIDE SEQUENCE [LARGE SCALE GENOMIC DNA]</scope>
    <source>
        <strain evidence="3">CGMCC 1.10657</strain>
    </source>
</reference>
<name>A0A1H4B9A1_9GAMM</name>
<protein>
    <submittedName>
        <fullName evidence="2">Uncharacterized protein involved in response to NO</fullName>
    </submittedName>
</protein>
<keyword evidence="3" id="KW-1185">Reference proteome</keyword>